<reference evidence="13" key="1">
    <citation type="journal article" date="2023" name="Front. Mar. Sci.">
        <title>A new Merluccius polli reference genome to investigate the effects of global change in West African waters.</title>
        <authorList>
            <person name="Mateo J.L."/>
            <person name="Blanco-Fernandez C."/>
            <person name="Garcia-Vazquez E."/>
            <person name="Machado-Schiaffino G."/>
        </authorList>
    </citation>
    <scope>NUCLEOTIDE SEQUENCE</scope>
    <source>
        <strain evidence="13">C29</strain>
        <tissue evidence="13">Fin</tissue>
    </source>
</reference>
<dbReference type="EMBL" id="JAOPHQ010005916">
    <property type="protein sequence ID" value="KAK0133714.1"/>
    <property type="molecule type" value="Genomic_DNA"/>
</dbReference>
<protein>
    <submittedName>
        <fullName evidence="13">G-protein coupled receptor 139</fullName>
    </submittedName>
</protein>
<accession>A0AA47P1B4</accession>
<dbReference type="EMBL" id="JAOPHQ010002989">
    <property type="protein sequence ID" value="KAK0144785.1"/>
    <property type="molecule type" value="Genomic_DNA"/>
</dbReference>
<dbReference type="AlphaFoldDB" id="A0AA47P1B4"/>
<comment type="caution">
    <text evidence="13">The sequence shown here is derived from an EMBL/GenBank/DDBJ whole genome shotgun (WGS) entry which is preliminary data.</text>
</comment>
<evidence type="ECO:0000256" key="10">
    <source>
        <dbReference type="SAM" id="Phobius"/>
    </source>
</evidence>
<evidence type="ECO:0000259" key="11">
    <source>
        <dbReference type="PROSITE" id="PS50262"/>
    </source>
</evidence>
<comment type="similarity">
    <text evidence="9">Belongs to the G-protein coupled receptor 1 family.</text>
</comment>
<proteinExistence type="inferred from homology"/>
<dbReference type="PROSITE" id="PS00237">
    <property type="entry name" value="G_PROTEIN_RECEP_F1_1"/>
    <property type="match status" value="1"/>
</dbReference>
<feature type="transmembrane region" description="Helical" evidence="10">
    <location>
        <begin position="15"/>
        <end position="36"/>
    </location>
</feature>
<keyword evidence="3 9" id="KW-0812">Transmembrane</keyword>
<feature type="transmembrane region" description="Helical" evidence="10">
    <location>
        <begin position="239"/>
        <end position="258"/>
    </location>
</feature>
<feature type="transmembrane region" description="Helical" evidence="10">
    <location>
        <begin position="184"/>
        <end position="207"/>
    </location>
</feature>
<dbReference type="PANTHER" id="PTHR46272">
    <property type="entry name" value="G_PROTEIN_RECEP_F1_2 DOMAIN-CONTAINING PROTEIN"/>
    <property type="match status" value="1"/>
</dbReference>
<dbReference type="GO" id="GO:0005886">
    <property type="term" value="C:plasma membrane"/>
    <property type="evidence" value="ECO:0007669"/>
    <property type="project" value="UniProtKB-SubCell"/>
</dbReference>
<dbReference type="PANTHER" id="PTHR46272:SF4">
    <property type="entry name" value="G-PROTEIN COUPLED RECEPTORS FAMILY 1 PROFILE DOMAIN-CONTAINING PROTEIN"/>
    <property type="match status" value="1"/>
</dbReference>
<evidence type="ECO:0000256" key="1">
    <source>
        <dbReference type="ARBA" id="ARBA00004651"/>
    </source>
</evidence>
<feature type="transmembrane region" description="Helical" evidence="10">
    <location>
        <begin position="134"/>
        <end position="153"/>
    </location>
</feature>
<evidence type="ECO:0000256" key="9">
    <source>
        <dbReference type="RuleBase" id="RU000688"/>
    </source>
</evidence>
<evidence type="ECO:0000256" key="4">
    <source>
        <dbReference type="ARBA" id="ARBA00022989"/>
    </source>
</evidence>
<evidence type="ECO:0000256" key="6">
    <source>
        <dbReference type="ARBA" id="ARBA00023136"/>
    </source>
</evidence>
<evidence type="ECO:0000313" key="14">
    <source>
        <dbReference type="Proteomes" id="UP001174136"/>
    </source>
</evidence>
<dbReference type="PRINTS" id="PR00237">
    <property type="entry name" value="GPCRRHODOPSN"/>
</dbReference>
<evidence type="ECO:0000256" key="2">
    <source>
        <dbReference type="ARBA" id="ARBA00022475"/>
    </source>
</evidence>
<evidence type="ECO:0000256" key="8">
    <source>
        <dbReference type="ARBA" id="ARBA00023224"/>
    </source>
</evidence>
<sequence>MEGTSAAVFITVQKIYYPLLCIMGIPANLVTFYLIFVRRCGMSDTAVVYLSCLAVVDSFYLVWVILLDLTLTFWLLQPFWHSYPWCGVLAFLQYGALYSSSWVVVVFSIERYMVLSSTAAAAVRHLSHARIPKVTCVAVVMLSHLASVPMAWINVVTPVNVTVDGANVTLPRCRYRDETYSTALVWITAVLSGGVPIVLLIIFNYLIGYHLSRASRLFTREERRVMSGRTTRGLVRRSILLLGTISVAFMVLSLPRFITYCILRTVYNSPVFDRNDYRLPINVAGDLANMLQNLNSTTNFLLYCMVSRRFRLELLELLRCRRPAGDSSVLTNTTLKVFTLPQHRTLPLAVPGAVVLTDLQHNQDSP</sequence>
<comment type="subcellular location">
    <subcellularLocation>
        <location evidence="1">Cell membrane</location>
        <topology evidence="1">Multi-pass membrane protein</topology>
    </subcellularLocation>
</comment>
<dbReference type="Proteomes" id="UP001174136">
    <property type="component" value="Unassembled WGS sequence"/>
</dbReference>
<keyword evidence="4 10" id="KW-1133">Transmembrane helix</keyword>
<keyword evidence="2" id="KW-1003">Cell membrane</keyword>
<dbReference type="InterPro" id="IPR000276">
    <property type="entry name" value="GPCR_Rhodpsn"/>
</dbReference>
<evidence type="ECO:0000256" key="5">
    <source>
        <dbReference type="ARBA" id="ARBA00023040"/>
    </source>
</evidence>
<name>A0AA47P1B4_MERPO</name>
<evidence type="ECO:0000256" key="7">
    <source>
        <dbReference type="ARBA" id="ARBA00023170"/>
    </source>
</evidence>
<dbReference type="InterPro" id="IPR017452">
    <property type="entry name" value="GPCR_Rhodpsn_7TM"/>
</dbReference>
<dbReference type="PROSITE" id="PS50262">
    <property type="entry name" value="G_PROTEIN_RECEP_F1_2"/>
    <property type="match status" value="1"/>
</dbReference>
<keyword evidence="14" id="KW-1185">Reference proteome</keyword>
<dbReference type="GO" id="GO:0004930">
    <property type="term" value="F:G protein-coupled receptor activity"/>
    <property type="evidence" value="ECO:0007669"/>
    <property type="project" value="UniProtKB-KW"/>
</dbReference>
<dbReference type="Gene3D" id="1.20.1070.10">
    <property type="entry name" value="Rhodopsin 7-helix transmembrane proteins"/>
    <property type="match status" value="1"/>
</dbReference>
<feature type="transmembrane region" description="Helical" evidence="10">
    <location>
        <begin position="48"/>
        <end position="76"/>
    </location>
</feature>
<keyword evidence="8 9" id="KW-0807">Transducer</keyword>
<evidence type="ECO:0000313" key="12">
    <source>
        <dbReference type="EMBL" id="KAK0133714.1"/>
    </source>
</evidence>
<feature type="transmembrane region" description="Helical" evidence="10">
    <location>
        <begin position="82"/>
        <end position="107"/>
    </location>
</feature>
<gene>
    <name evidence="13" type="primary">GPR139_0</name>
    <name evidence="12" type="synonym">GPR139_1</name>
    <name evidence="13" type="ORF">N1851_016648</name>
    <name evidence="12" type="ORF">N1851_030763</name>
</gene>
<dbReference type="InterPro" id="IPR052477">
    <property type="entry name" value="Orphan_GPCR1"/>
</dbReference>
<evidence type="ECO:0000256" key="3">
    <source>
        <dbReference type="ARBA" id="ARBA00022692"/>
    </source>
</evidence>
<dbReference type="SUPFAM" id="SSF81321">
    <property type="entry name" value="Family A G protein-coupled receptor-like"/>
    <property type="match status" value="1"/>
</dbReference>
<keyword evidence="6 10" id="KW-0472">Membrane</keyword>
<feature type="domain" description="G-protein coupled receptors family 1 profile" evidence="11">
    <location>
        <begin position="27"/>
        <end position="303"/>
    </location>
</feature>
<evidence type="ECO:0000313" key="13">
    <source>
        <dbReference type="EMBL" id="KAK0144785.1"/>
    </source>
</evidence>
<keyword evidence="5 9" id="KW-0297">G-protein coupled receptor</keyword>
<organism evidence="13 14">
    <name type="scientific">Merluccius polli</name>
    <name type="common">Benguela hake</name>
    <name type="synonym">Merluccius cadenati</name>
    <dbReference type="NCBI Taxonomy" id="89951"/>
    <lineage>
        <taxon>Eukaryota</taxon>
        <taxon>Metazoa</taxon>
        <taxon>Chordata</taxon>
        <taxon>Craniata</taxon>
        <taxon>Vertebrata</taxon>
        <taxon>Euteleostomi</taxon>
        <taxon>Actinopterygii</taxon>
        <taxon>Neopterygii</taxon>
        <taxon>Teleostei</taxon>
        <taxon>Neoteleostei</taxon>
        <taxon>Acanthomorphata</taxon>
        <taxon>Zeiogadaria</taxon>
        <taxon>Gadariae</taxon>
        <taxon>Gadiformes</taxon>
        <taxon>Gadoidei</taxon>
        <taxon>Merlucciidae</taxon>
        <taxon>Merluccius</taxon>
    </lineage>
</organism>
<keyword evidence="7 9" id="KW-0675">Receptor</keyword>